<dbReference type="PROSITE" id="PS50048">
    <property type="entry name" value="ZN2_CY6_FUNGAL_2"/>
    <property type="match status" value="1"/>
</dbReference>
<dbReference type="SMART" id="SM00066">
    <property type="entry name" value="GAL4"/>
    <property type="match status" value="1"/>
</dbReference>
<dbReference type="InterPro" id="IPR036864">
    <property type="entry name" value="Zn2-C6_fun-type_DNA-bd_sf"/>
</dbReference>
<protein>
    <recommendedName>
        <fullName evidence="6">Zn(2)-C6 fungal-type domain-containing protein</fullName>
    </recommendedName>
</protein>
<dbReference type="InterPro" id="IPR007219">
    <property type="entry name" value="XnlR_reg_dom"/>
</dbReference>
<feature type="domain" description="Zn(2)-C6 fungal-type" evidence="6">
    <location>
        <begin position="23"/>
        <end position="53"/>
    </location>
</feature>
<evidence type="ECO:0000313" key="7">
    <source>
        <dbReference type="EMBL" id="CEO46470.1"/>
    </source>
</evidence>
<reference evidence="7" key="1">
    <citation type="submission" date="2015-01" db="EMBL/GenBank/DDBJ databases">
        <authorList>
            <person name="Durling Mikael"/>
        </authorList>
    </citation>
    <scope>NUCLEOTIDE SEQUENCE</scope>
</reference>
<sequence length="643" mass="72054">MSGAGADASAPVRKRRLRKGTHSCTECRRRKLRCNRSSMDRPCSPCLSRGSQCIDQRDETLDNGGSSRIPLITFATLPGECVGNVDDLFTHITGEGSGFPGEADSRAPFVSMLNAAQPAASASLSGVQTNEPQHTKRERIRIQRCTSLSKLMPEYSKLMSVLMANGGWWSSFRQKTRVLSQSTYVELQQFASDAYQSNVPADLGMLLVTYARSSGENQHLYRAVENVLFSDSSHAYSLGDLECLLLLAKAYSDVGLPRQAWHMYRKGIAISQEMGLHDRDKPAKQTSIWWAFYHGDRFMSMLLGLPYGFNDAHFGADTESLIAGPEFLDQRFILRCAFVAGKVIDRNVVPVQPSSTFSMLLDEQMDAIAASMPESWWELPKELPMSEEEIESLRNRLLQQFYFLHVRMVLHLPFLFSSSETALQKVHGHSCLEASRSLLKRFILLRSIVNGSSIFDCKTSDFVGFMGAVVLTVGWSRDLSSAAAAQTPAADDIALLERTRSIFSREETEKGCRIAAQCRMTLELLCEHNDGRERETRRKITIPYFGSVKWEPSSSKPEEEAISSPQTNERLDAPEMEGIWNQNLTTQNSGINPGEVQDFDHSMGMNWTLDVSESLSERDFLFPINVSDITQDWSTSWDGGWMM</sequence>
<evidence type="ECO:0000256" key="3">
    <source>
        <dbReference type="ARBA" id="ARBA00023163"/>
    </source>
</evidence>
<feature type="region of interest" description="Disordered" evidence="5">
    <location>
        <begin position="551"/>
        <end position="572"/>
    </location>
</feature>
<evidence type="ECO:0000256" key="5">
    <source>
        <dbReference type="SAM" id="MobiDB-lite"/>
    </source>
</evidence>
<dbReference type="Gene3D" id="4.10.240.10">
    <property type="entry name" value="Zn(2)-C6 fungal-type DNA-binding domain"/>
    <property type="match status" value="1"/>
</dbReference>
<dbReference type="CDD" id="cd12148">
    <property type="entry name" value="fungal_TF_MHR"/>
    <property type="match status" value="1"/>
</dbReference>
<dbReference type="AlphaFoldDB" id="A0A0B7JUX8"/>
<dbReference type="SUPFAM" id="SSF57701">
    <property type="entry name" value="Zn2/Cys6 DNA-binding domain"/>
    <property type="match status" value="1"/>
</dbReference>
<keyword evidence="2" id="KW-0805">Transcription regulation</keyword>
<dbReference type="GO" id="GO:0006351">
    <property type="term" value="P:DNA-templated transcription"/>
    <property type="evidence" value="ECO:0007669"/>
    <property type="project" value="InterPro"/>
</dbReference>
<gene>
    <name evidence="7" type="ORF">BN869_000002525_1</name>
</gene>
<keyword evidence="1" id="KW-0479">Metal-binding</keyword>
<proteinExistence type="predicted"/>
<dbReference type="Pfam" id="PF00172">
    <property type="entry name" value="Zn_clus"/>
    <property type="match status" value="1"/>
</dbReference>
<evidence type="ECO:0000256" key="2">
    <source>
        <dbReference type="ARBA" id="ARBA00023015"/>
    </source>
</evidence>
<dbReference type="GO" id="GO:0008270">
    <property type="term" value="F:zinc ion binding"/>
    <property type="evidence" value="ECO:0007669"/>
    <property type="project" value="InterPro"/>
</dbReference>
<dbReference type="EMBL" id="CDPU01000005">
    <property type="protein sequence ID" value="CEO46470.1"/>
    <property type="molecule type" value="Genomic_DNA"/>
</dbReference>
<organism evidence="7">
    <name type="scientific">Bionectria ochroleuca</name>
    <name type="common">Gliocladium roseum</name>
    <dbReference type="NCBI Taxonomy" id="29856"/>
    <lineage>
        <taxon>Eukaryota</taxon>
        <taxon>Fungi</taxon>
        <taxon>Dikarya</taxon>
        <taxon>Ascomycota</taxon>
        <taxon>Pezizomycotina</taxon>
        <taxon>Sordariomycetes</taxon>
        <taxon>Hypocreomycetidae</taxon>
        <taxon>Hypocreales</taxon>
        <taxon>Bionectriaceae</taxon>
        <taxon>Clonostachys</taxon>
    </lineage>
</organism>
<dbReference type="GO" id="GO:0000981">
    <property type="term" value="F:DNA-binding transcription factor activity, RNA polymerase II-specific"/>
    <property type="evidence" value="ECO:0007669"/>
    <property type="project" value="InterPro"/>
</dbReference>
<keyword evidence="3" id="KW-0804">Transcription</keyword>
<dbReference type="PROSITE" id="PS00463">
    <property type="entry name" value="ZN2_CY6_FUNGAL_1"/>
    <property type="match status" value="1"/>
</dbReference>
<name>A0A0B7JUX8_BIOOC</name>
<dbReference type="InterPro" id="IPR001138">
    <property type="entry name" value="Zn2Cys6_DnaBD"/>
</dbReference>
<evidence type="ECO:0000256" key="1">
    <source>
        <dbReference type="ARBA" id="ARBA00022723"/>
    </source>
</evidence>
<dbReference type="PANTHER" id="PTHR47840">
    <property type="entry name" value="ZN(II)2CYS6 TRANSCRIPTION FACTOR (EUROFUNG)-RELATED"/>
    <property type="match status" value="1"/>
</dbReference>
<keyword evidence="4" id="KW-0539">Nucleus</keyword>
<dbReference type="PANTHER" id="PTHR47840:SF1">
    <property type="entry name" value="ZN(II)2CYS6 TRANSCRIPTION FACTOR (EUROFUNG)"/>
    <property type="match status" value="1"/>
</dbReference>
<evidence type="ECO:0000256" key="4">
    <source>
        <dbReference type="ARBA" id="ARBA00023242"/>
    </source>
</evidence>
<dbReference type="GO" id="GO:0003677">
    <property type="term" value="F:DNA binding"/>
    <property type="evidence" value="ECO:0007669"/>
    <property type="project" value="InterPro"/>
</dbReference>
<dbReference type="CDD" id="cd00067">
    <property type="entry name" value="GAL4"/>
    <property type="match status" value="1"/>
</dbReference>
<dbReference type="SMART" id="SM00906">
    <property type="entry name" value="Fungal_trans"/>
    <property type="match status" value="1"/>
</dbReference>
<evidence type="ECO:0000259" key="6">
    <source>
        <dbReference type="PROSITE" id="PS50048"/>
    </source>
</evidence>
<accession>A0A0B7JUX8</accession>